<feature type="domain" description="6-hydroxymethylpterin diphosphokinase MptE-like" evidence="1">
    <location>
        <begin position="180"/>
        <end position="344"/>
    </location>
</feature>
<dbReference type="EMBL" id="JANIBM010000024">
    <property type="protein sequence ID" value="MCQ8182525.1"/>
    <property type="molecule type" value="Genomic_DNA"/>
</dbReference>
<reference evidence="2 3" key="1">
    <citation type="submission" date="2022-07" db="EMBL/GenBank/DDBJ databases">
        <title>Methylomonas rivi sp. nov., Methylomonas rosea sp. nov., Methylomonas aureus sp. nov. and Methylomonas subterranea sp. nov., four novel methanotrophs isolated from a freshwater creek and the deep terrestrial subsurface.</title>
        <authorList>
            <person name="Abin C."/>
            <person name="Sankaranarayanan K."/>
            <person name="Garner C."/>
            <person name="Sindelar R."/>
            <person name="Kotary K."/>
            <person name="Garner R."/>
            <person name="Barclay S."/>
            <person name="Lawson P."/>
            <person name="Krumholz L."/>
        </authorList>
    </citation>
    <scope>NUCLEOTIDE SEQUENCE [LARGE SCALE GENOMIC DNA]</scope>
    <source>
        <strain evidence="2 3">SURF-1</strain>
    </source>
</reference>
<dbReference type="InterPro" id="IPR002826">
    <property type="entry name" value="MptE-like"/>
</dbReference>
<dbReference type="PANTHER" id="PTHR41786">
    <property type="entry name" value="MOTILITY ACCESSORY FACTOR MAF"/>
    <property type="match status" value="1"/>
</dbReference>
<dbReference type="SUPFAM" id="SSF48452">
    <property type="entry name" value="TPR-like"/>
    <property type="match status" value="1"/>
</dbReference>
<evidence type="ECO:0000259" key="1">
    <source>
        <dbReference type="Pfam" id="PF01973"/>
    </source>
</evidence>
<proteinExistence type="predicted"/>
<name>A0ABT1ULI5_9GAMM</name>
<comment type="caution">
    <text evidence="2">The sequence shown here is derived from an EMBL/GenBank/DDBJ whole genome shotgun (WGS) entry which is preliminary data.</text>
</comment>
<evidence type="ECO:0000313" key="3">
    <source>
        <dbReference type="Proteomes" id="UP001524569"/>
    </source>
</evidence>
<dbReference type="PANTHER" id="PTHR41786:SF1">
    <property type="entry name" value="6-HYDROXYMETHYLPTERIN DIPHOSPHOKINASE MPTE-LIKE DOMAIN-CONTAINING PROTEIN"/>
    <property type="match status" value="1"/>
</dbReference>
<keyword evidence="3" id="KW-1185">Reference proteome</keyword>
<protein>
    <submittedName>
        <fullName evidence="2">DUF115 domain-containing protein</fullName>
    </submittedName>
</protein>
<dbReference type="Pfam" id="PF01973">
    <property type="entry name" value="MptE-like"/>
    <property type="match status" value="1"/>
</dbReference>
<evidence type="ECO:0000313" key="2">
    <source>
        <dbReference type="EMBL" id="MCQ8182525.1"/>
    </source>
</evidence>
<accession>A0ABT1ULI5</accession>
<gene>
    <name evidence="2" type="ORF">NP603_15495</name>
</gene>
<sequence>MTETIDLADEQALGPLVANAFGDRYFFNLNRHAFDKLGAAALFETKFGDLLFRENELNIIVGTDSGLLLRYLLSKPLPKGTRYLFIEPDRVLQALRIHDLLGEANERIACAGPEEWLRMLQKFKAADYFYIDAVKSVNALCAQDDFIDEYAELSWHVAEVLSQFNWRYSAELGSEAFIARQIANAPDNRLPAKLMAKAFSGKTVAILAGGPSLDQALPWVIQHRQQCVVFAVSRISRQLLAAGIEPDFVFSVDPTDLSFDISKEMLNFSEKTVFVCSYHTVPTLVSQWAGIMLYLGARFPWQSDLNSNNLSSAGPTVTNTALNMAYEFGFSQIILCGVDLCFTREGFTHARGSDEQLAGPRFNLTSLQVETNGGYLAPTSCDFAQAIQSLGRQAHLLSRNGCRIVNVAEGAAKIEAVEYRPLDLLQLDAEPVDVGAVLAERLALISDLNRDLDKVHAELKRAQHQVRAIAKLAANARQINDAMYQSEGTVVSFKDKKSLDQIEKKFKREHRQYSRLVKKFGIRSFIKLAKPFDDEEWSAEEARQLGNVYYDAYAEGANKLLNLIDAAIDRVSARRQEQSEHPDFALMLEQAKKDRSYGRVKLWRRKFGGGLLSAEFADAFAEMERRYMEVLTDRNTKHMARAKSHSNLAAVKHRAGLLFKHRKLAELQDLLAALGKHERQQEADCYRFLIEGYLAELQDRPEDALDAYQRLVDLGGGLLEEALARIAAIGVNHEDDQTARLALECLSQLNPVYLPLYAEIQRLQHDVVAAIDSYAAYIEQFPQDVLVQMKLAALYGECRIYDGADLMLDYVLQQQPGHEPALALKQRLAELRATGPD</sequence>
<dbReference type="RefSeq" id="WP_256611837.1">
    <property type="nucleotide sequence ID" value="NZ_JANIBM010000024.1"/>
</dbReference>
<dbReference type="Proteomes" id="UP001524569">
    <property type="component" value="Unassembled WGS sequence"/>
</dbReference>
<organism evidence="2 3">
    <name type="scientific">Methylomonas aurea</name>
    <dbReference type="NCBI Taxonomy" id="2952224"/>
    <lineage>
        <taxon>Bacteria</taxon>
        <taxon>Pseudomonadati</taxon>
        <taxon>Pseudomonadota</taxon>
        <taxon>Gammaproteobacteria</taxon>
        <taxon>Methylococcales</taxon>
        <taxon>Methylococcaceae</taxon>
        <taxon>Methylomonas</taxon>
    </lineage>
</organism>
<dbReference type="InterPro" id="IPR011990">
    <property type="entry name" value="TPR-like_helical_dom_sf"/>
</dbReference>